<dbReference type="Proteomes" id="UP000319143">
    <property type="component" value="Unassembled WGS sequence"/>
</dbReference>
<evidence type="ECO:0000313" key="4">
    <source>
        <dbReference type="Proteomes" id="UP000319143"/>
    </source>
</evidence>
<keyword evidence="4" id="KW-1185">Reference proteome</keyword>
<reference evidence="3 4" key="1">
    <citation type="submission" date="2019-02" db="EMBL/GenBank/DDBJ databases">
        <title>Deep-cultivation of Planctomycetes and their phenomic and genomic characterization uncovers novel biology.</title>
        <authorList>
            <person name="Wiegand S."/>
            <person name="Jogler M."/>
            <person name="Boedeker C."/>
            <person name="Pinto D."/>
            <person name="Vollmers J."/>
            <person name="Rivas-Marin E."/>
            <person name="Kohn T."/>
            <person name="Peeters S.H."/>
            <person name="Heuer A."/>
            <person name="Rast P."/>
            <person name="Oberbeckmann S."/>
            <person name="Bunk B."/>
            <person name="Jeske O."/>
            <person name="Meyerdierks A."/>
            <person name="Storesund J.E."/>
            <person name="Kallscheuer N."/>
            <person name="Luecker S."/>
            <person name="Lage O.M."/>
            <person name="Pohl T."/>
            <person name="Merkel B.J."/>
            <person name="Hornburger P."/>
            <person name="Mueller R.-W."/>
            <person name="Bruemmer F."/>
            <person name="Labrenz M."/>
            <person name="Spormann A.M."/>
            <person name="Op Den Camp H."/>
            <person name="Overmann J."/>
            <person name="Amann R."/>
            <person name="Jetten M.S.M."/>
            <person name="Mascher T."/>
            <person name="Medema M.H."/>
            <person name="Devos D.P."/>
            <person name="Kaster A.-K."/>
            <person name="Ovreas L."/>
            <person name="Rohde M."/>
            <person name="Galperin M.Y."/>
            <person name="Jogler C."/>
        </authorList>
    </citation>
    <scope>NUCLEOTIDE SEQUENCE [LARGE SCALE GENOMIC DNA]</scope>
    <source>
        <strain evidence="3 4">Poly41</strain>
    </source>
</reference>
<protein>
    <submittedName>
        <fullName evidence="3">Diadenosine tetraphosphatase</fullName>
    </submittedName>
</protein>
<evidence type="ECO:0000259" key="2">
    <source>
        <dbReference type="Pfam" id="PF12850"/>
    </source>
</evidence>
<dbReference type="RefSeq" id="WP_146530886.1">
    <property type="nucleotide sequence ID" value="NZ_SJPV01000016.1"/>
</dbReference>
<accession>A0A5C6D711</accession>
<dbReference type="InterPro" id="IPR050126">
    <property type="entry name" value="Ap4A_hydrolase"/>
</dbReference>
<proteinExistence type="inferred from homology"/>
<organism evidence="3 4">
    <name type="scientific">Novipirellula artificiosorum</name>
    <dbReference type="NCBI Taxonomy" id="2528016"/>
    <lineage>
        <taxon>Bacteria</taxon>
        <taxon>Pseudomonadati</taxon>
        <taxon>Planctomycetota</taxon>
        <taxon>Planctomycetia</taxon>
        <taxon>Pirellulales</taxon>
        <taxon>Pirellulaceae</taxon>
        <taxon>Novipirellula</taxon>
    </lineage>
</organism>
<feature type="domain" description="Calcineurin-like phosphoesterase" evidence="2">
    <location>
        <begin position="1"/>
        <end position="168"/>
    </location>
</feature>
<comment type="similarity">
    <text evidence="1">Belongs to the metallophosphoesterase superfamily. YfcE family.</text>
</comment>
<dbReference type="InterPro" id="IPR024654">
    <property type="entry name" value="Calcineurin-like_PHP_lpxH"/>
</dbReference>
<sequence length="212" mass="23801">MKLGIITDIHEHVEQLQAVLDELDKQAVDQIVMVGDVVETGERVEETCQLLSDAGVIGVWGNHDFGLCYEVSDETRRKYSDLVIQYMGSLEPRLKIGDCLFTHIEPWLDPTVLEELWFFGGPPTGGERLDRIFGAVSNRLIFTGHYHRWILASPKAVLDWNGGTSIQLNDGRYFVVVDALFAGRYAILDTETSELMPGCIASARLRRNANHP</sequence>
<name>A0A5C6D711_9BACT</name>
<dbReference type="GO" id="GO:0005737">
    <property type="term" value="C:cytoplasm"/>
    <property type="evidence" value="ECO:0007669"/>
    <property type="project" value="TreeGrafter"/>
</dbReference>
<dbReference type="SUPFAM" id="SSF56300">
    <property type="entry name" value="Metallo-dependent phosphatases"/>
    <property type="match status" value="1"/>
</dbReference>
<evidence type="ECO:0000313" key="3">
    <source>
        <dbReference type="EMBL" id="TWU31614.1"/>
    </source>
</evidence>
<comment type="caution">
    <text evidence="3">The sequence shown here is derived from an EMBL/GenBank/DDBJ whole genome shotgun (WGS) entry which is preliminary data.</text>
</comment>
<dbReference type="PANTHER" id="PTHR42850:SF2">
    <property type="entry name" value="BLL5683 PROTEIN"/>
    <property type="match status" value="1"/>
</dbReference>
<dbReference type="PANTHER" id="PTHR42850">
    <property type="entry name" value="METALLOPHOSPHOESTERASE"/>
    <property type="match status" value="1"/>
</dbReference>
<dbReference type="GO" id="GO:0016791">
    <property type="term" value="F:phosphatase activity"/>
    <property type="evidence" value="ECO:0007669"/>
    <property type="project" value="TreeGrafter"/>
</dbReference>
<dbReference type="Gene3D" id="3.60.21.10">
    <property type="match status" value="1"/>
</dbReference>
<dbReference type="OrthoDB" id="276157at2"/>
<dbReference type="Pfam" id="PF12850">
    <property type="entry name" value="Metallophos_2"/>
    <property type="match status" value="1"/>
</dbReference>
<dbReference type="EMBL" id="SJPV01000016">
    <property type="protein sequence ID" value="TWU31614.1"/>
    <property type="molecule type" value="Genomic_DNA"/>
</dbReference>
<dbReference type="InterPro" id="IPR029052">
    <property type="entry name" value="Metallo-depent_PP-like"/>
</dbReference>
<evidence type="ECO:0000256" key="1">
    <source>
        <dbReference type="ARBA" id="ARBA00008950"/>
    </source>
</evidence>
<gene>
    <name evidence="3" type="ORF">Poly41_61710</name>
</gene>
<dbReference type="AlphaFoldDB" id="A0A5C6D711"/>